<evidence type="ECO:0000256" key="3">
    <source>
        <dbReference type="ARBA" id="ARBA00004721"/>
    </source>
</evidence>
<keyword evidence="12 15" id="KW-0472">Membrane</keyword>
<evidence type="ECO:0000256" key="4">
    <source>
        <dbReference type="ARBA" id="ARBA00010617"/>
    </source>
</evidence>
<dbReference type="PRINTS" id="PR00463">
    <property type="entry name" value="EP450I"/>
</dbReference>
<dbReference type="GO" id="GO:0005506">
    <property type="term" value="F:iron ion binding"/>
    <property type="evidence" value="ECO:0007669"/>
    <property type="project" value="InterPro"/>
</dbReference>
<keyword evidence="6 15" id="KW-0812">Transmembrane</keyword>
<dbReference type="Pfam" id="PF00067">
    <property type="entry name" value="p450"/>
    <property type="match status" value="2"/>
</dbReference>
<accession>A0A9P5YYT5</accession>
<dbReference type="InterPro" id="IPR001128">
    <property type="entry name" value="Cyt_P450"/>
</dbReference>
<dbReference type="GO" id="GO:0016020">
    <property type="term" value="C:membrane"/>
    <property type="evidence" value="ECO:0007669"/>
    <property type="project" value="UniProtKB-SubCell"/>
</dbReference>
<reference evidence="16" key="1">
    <citation type="submission" date="2020-11" db="EMBL/GenBank/DDBJ databases">
        <authorList>
            <consortium name="DOE Joint Genome Institute"/>
            <person name="Ahrendt S."/>
            <person name="Riley R."/>
            <person name="Andreopoulos W."/>
            <person name="Labutti K."/>
            <person name="Pangilinan J."/>
            <person name="Ruiz-Duenas F.J."/>
            <person name="Barrasa J.M."/>
            <person name="Sanchez-Garcia M."/>
            <person name="Camarero S."/>
            <person name="Miyauchi S."/>
            <person name="Serrano A."/>
            <person name="Linde D."/>
            <person name="Babiker R."/>
            <person name="Drula E."/>
            <person name="Ayuso-Fernandez I."/>
            <person name="Pacheco R."/>
            <person name="Padilla G."/>
            <person name="Ferreira P."/>
            <person name="Barriuso J."/>
            <person name="Kellner H."/>
            <person name="Castanera R."/>
            <person name="Alfaro M."/>
            <person name="Ramirez L."/>
            <person name="Pisabarro A.G."/>
            <person name="Kuo A."/>
            <person name="Tritt A."/>
            <person name="Lipzen A."/>
            <person name="He G."/>
            <person name="Yan M."/>
            <person name="Ng V."/>
            <person name="Cullen D."/>
            <person name="Martin F."/>
            <person name="Rosso M.-N."/>
            <person name="Henrissat B."/>
            <person name="Hibbett D."/>
            <person name="Martinez A.T."/>
            <person name="Grigoriev I.V."/>
        </authorList>
    </citation>
    <scope>NUCLEOTIDE SEQUENCE</scope>
    <source>
        <strain evidence="16">CIRM-BRFM 674</strain>
    </source>
</reference>
<dbReference type="AlphaFoldDB" id="A0A9P5YYT5"/>
<feature type="transmembrane region" description="Helical" evidence="15">
    <location>
        <begin position="12"/>
        <end position="31"/>
    </location>
</feature>
<evidence type="ECO:0000256" key="5">
    <source>
        <dbReference type="ARBA" id="ARBA00022617"/>
    </source>
</evidence>
<dbReference type="Proteomes" id="UP000807469">
    <property type="component" value="Unassembled WGS sequence"/>
</dbReference>
<evidence type="ECO:0000256" key="1">
    <source>
        <dbReference type="ARBA" id="ARBA00001971"/>
    </source>
</evidence>
<comment type="subcellular location">
    <subcellularLocation>
        <location evidence="2">Membrane</location>
    </subcellularLocation>
</comment>
<dbReference type="PRINTS" id="PR00385">
    <property type="entry name" value="P450"/>
</dbReference>
<dbReference type="InterPro" id="IPR017972">
    <property type="entry name" value="Cyt_P450_CS"/>
</dbReference>
<dbReference type="SUPFAM" id="SSF48264">
    <property type="entry name" value="Cytochrome P450"/>
    <property type="match status" value="1"/>
</dbReference>
<keyword evidence="11 14" id="KW-0503">Monooxygenase</keyword>
<evidence type="ECO:0000256" key="6">
    <source>
        <dbReference type="ARBA" id="ARBA00022692"/>
    </source>
</evidence>
<gene>
    <name evidence="16" type="ORF">BDN70DRAFT_810246</name>
</gene>
<dbReference type="Gene3D" id="1.10.630.10">
    <property type="entry name" value="Cytochrome P450"/>
    <property type="match status" value="1"/>
</dbReference>
<dbReference type="PROSITE" id="PS00086">
    <property type="entry name" value="CYTOCHROME_P450"/>
    <property type="match status" value="1"/>
</dbReference>
<keyword evidence="5 13" id="KW-0349">Heme</keyword>
<dbReference type="InterPro" id="IPR002401">
    <property type="entry name" value="Cyt_P450_E_grp-I"/>
</dbReference>
<comment type="similarity">
    <text evidence="4 14">Belongs to the cytochrome P450 family.</text>
</comment>
<keyword evidence="8 15" id="KW-1133">Transmembrane helix</keyword>
<evidence type="ECO:0000256" key="15">
    <source>
        <dbReference type="SAM" id="Phobius"/>
    </source>
</evidence>
<dbReference type="OrthoDB" id="1470350at2759"/>
<dbReference type="GO" id="GO:0004497">
    <property type="term" value="F:monooxygenase activity"/>
    <property type="evidence" value="ECO:0007669"/>
    <property type="project" value="UniProtKB-KW"/>
</dbReference>
<sequence>MPFLSCPSLLQIPFALWLPVPLVAFGVFLFVRGRLRWQTLKNLRGPPSNSWLYGHQVQFYHQKDVGELDFNWTKEYGGAWKIDGCFGRNILMISDPGAIRHIVHTMGYSYPKTKSFQTFAGFALGRGLVWAAGDTHVQHRKLLSPIFTAQSLRPFYHIFRRIAAQLAGQWKDKLQENDCSTFQVLNISRGLVDTTLDIIGETVFDYHFGALDKNKEKNEFTEVLHNMFAESNLFPPKGAILFSASWDYWPDILLRYVGELPFRQFIRFKKFLTIGKRLGKDLVDSQAASDDIIRRRNILSSLVEANNKRNKDDRLSEDEVLSQVTTLLFAGHETTANSLSWILYELARHPDDQVRVREEIRTKRIEITAKGQADFALNELESLTFTSAVIKVCTLIVINSFNLLSFRVAAVDDVVPLSDCVVGVDGQPISNIEVVAGQQVFLSTCAYNRHPGVWGADSYQWRPTRHFEDEIKEKQIPIGLYSNLLTFSGGPTGCIGWRFALSELLAISVELLENFEFCAPPNNIKMLRTPVGVLIAPMVDGKLGEGTQMPLGVRPL</sequence>
<evidence type="ECO:0000256" key="9">
    <source>
        <dbReference type="ARBA" id="ARBA00023002"/>
    </source>
</evidence>
<keyword evidence="9 14" id="KW-0560">Oxidoreductase</keyword>
<comment type="cofactor">
    <cofactor evidence="1 13">
        <name>heme</name>
        <dbReference type="ChEBI" id="CHEBI:30413"/>
    </cofactor>
</comment>
<organism evidence="16 17">
    <name type="scientific">Pholiota conissans</name>
    <dbReference type="NCBI Taxonomy" id="109636"/>
    <lineage>
        <taxon>Eukaryota</taxon>
        <taxon>Fungi</taxon>
        <taxon>Dikarya</taxon>
        <taxon>Basidiomycota</taxon>
        <taxon>Agaricomycotina</taxon>
        <taxon>Agaricomycetes</taxon>
        <taxon>Agaricomycetidae</taxon>
        <taxon>Agaricales</taxon>
        <taxon>Agaricineae</taxon>
        <taxon>Strophariaceae</taxon>
        <taxon>Pholiota</taxon>
    </lineage>
</organism>
<evidence type="ECO:0000313" key="17">
    <source>
        <dbReference type="Proteomes" id="UP000807469"/>
    </source>
</evidence>
<keyword evidence="17" id="KW-1185">Reference proteome</keyword>
<evidence type="ECO:0000256" key="8">
    <source>
        <dbReference type="ARBA" id="ARBA00022989"/>
    </source>
</evidence>
<comment type="pathway">
    <text evidence="3">Secondary metabolite biosynthesis; terpenoid biosynthesis.</text>
</comment>
<dbReference type="PANTHER" id="PTHR24305:SF166">
    <property type="entry name" value="CYTOCHROME P450 12A4, MITOCHONDRIAL-RELATED"/>
    <property type="match status" value="1"/>
</dbReference>
<comment type="caution">
    <text evidence="16">The sequence shown here is derived from an EMBL/GenBank/DDBJ whole genome shotgun (WGS) entry which is preliminary data.</text>
</comment>
<evidence type="ECO:0000256" key="13">
    <source>
        <dbReference type="PIRSR" id="PIRSR602401-1"/>
    </source>
</evidence>
<evidence type="ECO:0000256" key="2">
    <source>
        <dbReference type="ARBA" id="ARBA00004370"/>
    </source>
</evidence>
<keyword evidence="10 13" id="KW-0408">Iron</keyword>
<evidence type="ECO:0000256" key="12">
    <source>
        <dbReference type="ARBA" id="ARBA00023136"/>
    </source>
</evidence>
<name>A0A9P5YYT5_9AGAR</name>
<dbReference type="GO" id="GO:0020037">
    <property type="term" value="F:heme binding"/>
    <property type="evidence" value="ECO:0007669"/>
    <property type="project" value="InterPro"/>
</dbReference>
<keyword evidence="7 13" id="KW-0479">Metal-binding</keyword>
<proteinExistence type="inferred from homology"/>
<evidence type="ECO:0000256" key="14">
    <source>
        <dbReference type="RuleBase" id="RU000461"/>
    </source>
</evidence>
<dbReference type="PANTHER" id="PTHR24305">
    <property type="entry name" value="CYTOCHROME P450"/>
    <property type="match status" value="1"/>
</dbReference>
<dbReference type="InterPro" id="IPR036396">
    <property type="entry name" value="Cyt_P450_sf"/>
</dbReference>
<evidence type="ECO:0000256" key="10">
    <source>
        <dbReference type="ARBA" id="ARBA00023004"/>
    </source>
</evidence>
<dbReference type="EMBL" id="MU155253">
    <property type="protein sequence ID" value="KAF9477686.1"/>
    <property type="molecule type" value="Genomic_DNA"/>
</dbReference>
<evidence type="ECO:0000313" key="16">
    <source>
        <dbReference type="EMBL" id="KAF9477686.1"/>
    </source>
</evidence>
<evidence type="ECO:0000256" key="11">
    <source>
        <dbReference type="ARBA" id="ARBA00023033"/>
    </source>
</evidence>
<protein>
    <submittedName>
        <fullName evidence="16">Cytochrome P450</fullName>
    </submittedName>
</protein>
<feature type="binding site" description="axial binding residue" evidence="13">
    <location>
        <position position="494"/>
    </location>
    <ligand>
        <name>heme</name>
        <dbReference type="ChEBI" id="CHEBI:30413"/>
    </ligand>
    <ligandPart>
        <name>Fe</name>
        <dbReference type="ChEBI" id="CHEBI:18248"/>
    </ligandPart>
</feature>
<dbReference type="InterPro" id="IPR050121">
    <property type="entry name" value="Cytochrome_P450_monoxygenase"/>
</dbReference>
<dbReference type="GO" id="GO:0016705">
    <property type="term" value="F:oxidoreductase activity, acting on paired donors, with incorporation or reduction of molecular oxygen"/>
    <property type="evidence" value="ECO:0007669"/>
    <property type="project" value="InterPro"/>
</dbReference>
<evidence type="ECO:0000256" key="7">
    <source>
        <dbReference type="ARBA" id="ARBA00022723"/>
    </source>
</evidence>